<evidence type="ECO:0000313" key="5">
    <source>
        <dbReference type="Proteomes" id="UP000332933"/>
    </source>
</evidence>
<name>A0A485K3L0_9STRA</name>
<dbReference type="AlphaFoldDB" id="A0A485K3L0"/>
<evidence type="ECO:0000313" key="4">
    <source>
        <dbReference type="EMBL" id="VFT78055.1"/>
    </source>
</evidence>
<feature type="region of interest" description="Disordered" evidence="1">
    <location>
        <begin position="408"/>
        <end position="472"/>
    </location>
</feature>
<proteinExistence type="predicted"/>
<dbReference type="EMBL" id="CAADRA010000052">
    <property type="protein sequence ID" value="VFT78055.1"/>
    <property type="molecule type" value="Genomic_DNA"/>
</dbReference>
<feature type="compositionally biased region" description="Basic and acidic residues" evidence="1">
    <location>
        <begin position="408"/>
        <end position="427"/>
    </location>
</feature>
<evidence type="ECO:0000313" key="3">
    <source>
        <dbReference type="EMBL" id="KAF0719709.1"/>
    </source>
</evidence>
<dbReference type="Proteomes" id="UP000332933">
    <property type="component" value="Unassembled WGS sequence"/>
</dbReference>
<evidence type="ECO:0000256" key="1">
    <source>
        <dbReference type="SAM" id="MobiDB-lite"/>
    </source>
</evidence>
<accession>A0A485K3L0</accession>
<sequence length="576" mass="63853">MDYTKMNTKYLDSLAIILPSMFSGEIELVLSRVALAAKWFNIFLYENPHARSLVGSTKKEEARRDEFEHDSNVMCRQIGIGAWGMATYAGMITAFWTTVFMFMSWIVEKKGRWLYGYRGLVFAMLVAYSVVVVGVCYVPFATWSVRHPRSRRQEQSQAQVVPEHQAIRGKGSGFCANEKTLTKTFRAGVLKHLSSEDYISFALYAITLVLSDLDEDDGENKFYAGKAGDVVKKLCMRKTYMNCAALEIPLDQLTDVAKLQVQVDKAINDEQQQQPQGPVVSNLFDYEVLDACVAHAFVDKGVNDLSKLIENPSIRECAICWNPHTNQVAVGLELKVLERLNPELKTNLIATVYLLALTNTINGVKWLRSHLSQVPLKAQTRFVNRTLLAQSFEDDRFFAADVVLKGADPKPRGDGATKSEMGKKLDARTGSASHLTGADAAATRTGSKSNLKGEDANHEAAPVVASPKSPKKGLFGRSKNDCVRYSFRKETETGTYSPTSSITGMILDICKRRLRTFIRTAPRRSWLSDPAVPDADVEVLPGSCTSQHGDCCLFDLLNTVHLICDSAPAIQVVHVG</sequence>
<feature type="transmembrane region" description="Helical" evidence="2">
    <location>
        <begin position="86"/>
        <end position="107"/>
    </location>
</feature>
<keyword evidence="5" id="KW-1185">Reference proteome</keyword>
<dbReference type="EMBL" id="VJMH01000052">
    <property type="protein sequence ID" value="KAF0719709.1"/>
    <property type="molecule type" value="Genomic_DNA"/>
</dbReference>
<evidence type="ECO:0000256" key="2">
    <source>
        <dbReference type="SAM" id="Phobius"/>
    </source>
</evidence>
<feature type="transmembrane region" description="Helical" evidence="2">
    <location>
        <begin position="119"/>
        <end position="143"/>
    </location>
</feature>
<reference evidence="4 5" key="1">
    <citation type="submission" date="2019-03" db="EMBL/GenBank/DDBJ databases">
        <authorList>
            <person name="Gaulin E."/>
            <person name="Dumas B."/>
        </authorList>
    </citation>
    <scope>NUCLEOTIDE SEQUENCE [LARGE SCALE GENOMIC DNA]</scope>
    <source>
        <strain evidence="4">CBS 568.67</strain>
    </source>
</reference>
<organism evidence="4 5">
    <name type="scientific">Aphanomyces stellatus</name>
    <dbReference type="NCBI Taxonomy" id="120398"/>
    <lineage>
        <taxon>Eukaryota</taxon>
        <taxon>Sar</taxon>
        <taxon>Stramenopiles</taxon>
        <taxon>Oomycota</taxon>
        <taxon>Saprolegniomycetes</taxon>
        <taxon>Saprolegniales</taxon>
        <taxon>Verrucalvaceae</taxon>
        <taxon>Aphanomyces</taxon>
    </lineage>
</organism>
<reference evidence="3" key="2">
    <citation type="submission" date="2019-06" db="EMBL/GenBank/DDBJ databases">
        <title>Genomics analysis of Aphanomyces spp. identifies a new class of oomycete effector associated with host adaptation.</title>
        <authorList>
            <person name="Gaulin E."/>
        </authorList>
    </citation>
    <scope>NUCLEOTIDE SEQUENCE</scope>
    <source>
        <strain evidence="3">CBS 578.67</strain>
    </source>
</reference>
<keyword evidence="2" id="KW-0812">Transmembrane</keyword>
<protein>
    <submittedName>
        <fullName evidence="4">Aste57867_831 protein</fullName>
    </submittedName>
</protein>
<keyword evidence="2" id="KW-0472">Membrane</keyword>
<gene>
    <name evidence="4" type="primary">Aste57867_831</name>
    <name evidence="3" type="ORF">As57867_000830</name>
    <name evidence="4" type="ORF">ASTE57867_831</name>
</gene>
<keyword evidence="2" id="KW-1133">Transmembrane helix</keyword>